<reference evidence="1 2" key="1">
    <citation type="submission" date="2020-09" db="EMBL/GenBank/DDBJ databases">
        <title>De no assembly of potato wild relative species, Solanum commersonii.</title>
        <authorList>
            <person name="Cho K."/>
        </authorList>
    </citation>
    <scope>NUCLEOTIDE SEQUENCE [LARGE SCALE GENOMIC DNA]</scope>
    <source>
        <strain evidence="1">LZ3.2</strain>
        <tissue evidence="1">Leaf</tissue>
    </source>
</reference>
<dbReference type="Proteomes" id="UP000824120">
    <property type="component" value="Chromosome 4"/>
</dbReference>
<accession>A0A9J5ZDS5</accession>
<organism evidence="1 2">
    <name type="scientific">Solanum commersonii</name>
    <name type="common">Commerson's wild potato</name>
    <name type="synonym">Commerson's nightshade</name>
    <dbReference type="NCBI Taxonomy" id="4109"/>
    <lineage>
        <taxon>Eukaryota</taxon>
        <taxon>Viridiplantae</taxon>
        <taxon>Streptophyta</taxon>
        <taxon>Embryophyta</taxon>
        <taxon>Tracheophyta</taxon>
        <taxon>Spermatophyta</taxon>
        <taxon>Magnoliopsida</taxon>
        <taxon>eudicotyledons</taxon>
        <taxon>Gunneridae</taxon>
        <taxon>Pentapetalae</taxon>
        <taxon>asterids</taxon>
        <taxon>lamiids</taxon>
        <taxon>Solanales</taxon>
        <taxon>Solanaceae</taxon>
        <taxon>Solanoideae</taxon>
        <taxon>Solaneae</taxon>
        <taxon>Solanum</taxon>
    </lineage>
</organism>
<dbReference type="AlphaFoldDB" id="A0A9J5ZDS5"/>
<dbReference type="EMBL" id="JACXVP010000004">
    <property type="protein sequence ID" value="KAG5609992.1"/>
    <property type="molecule type" value="Genomic_DNA"/>
</dbReference>
<protein>
    <submittedName>
        <fullName evidence="1">Uncharacterized protein</fullName>
    </submittedName>
</protein>
<gene>
    <name evidence="1" type="ORF">H5410_021273</name>
</gene>
<keyword evidence="2" id="KW-1185">Reference proteome</keyword>
<sequence length="150" mass="16576">MSSSSSPLEFLLSQEIETPSLFNFSIPPPEESPSMPVFGVGETAESITTHIEVVASPVLNSWAVLSSMSERLLEGDLPEGKSIKSNILATTEELVAVQSLAFLRGDIQPNLLEQELRSSEQVPHSAQPMLTKLLNHLMLIVRRRRKKKLL</sequence>
<name>A0A9J5ZDS5_SOLCO</name>
<evidence type="ECO:0000313" key="1">
    <source>
        <dbReference type="EMBL" id="KAG5609992.1"/>
    </source>
</evidence>
<proteinExistence type="predicted"/>
<comment type="caution">
    <text evidence="1">The sequence shown here is derived from an EMBL/GenBank/DDBJ whole genome shotgun (WGS) entry which is preliminary data.</text>
</comment>
<evidence type="ECO:0000313" key="2">
    <source>
        <dbReference type="Proteomes" id="UP000824120"/>
    </source>
</evidence>